<dbReference type="Gene3D" id="3.30.2310.20">
    <property type="entry name" value="RelE-like"/>
    <property type="match status" value="1"/>
</dbReference>
<dbReference type="EMBL" id="CP036349">
    <property type="protein sequence ID" value="QDV75805.1"/>
    <property type="molecule type" value="Genomic_DNA"/>
</dbReference>
<evidence type="ECO:0000256" key="2">
    <source>
        <dbReference type="ARBA" id="ARBA00022649"/>
    </source>
</evidence>
<dbReference type="Pfam" id="PF05016">
    <property type="entry name" value="ParE_toxin"/>
    <property type="match status" value="1"/>
</dbReference>
<dbReference type="KEGG" id="bmei:Spa11_40280"/>
<proteinExistence type="inferred from homology"/>
<comment type="similarity">
    <text evidence="1">Belongs to the RelE toxin family.</text>
</comment>
<keyword evidence="2" id="KW-1277">Toxin-antitoxin system</keyword>
<dbReference type="AlphaFoldDB" id="A0A518KDC7"/>
<dbReference type="RefSeq" id="WP_145115788.1">
    <property type="nucleotide sequence ID" value="NZ_CP036349.1"/>
</dbReference>
<protein>
    <submittedName>
        <fullName evidence="3">Plasmid stabilization system protein</fullName>
    </submittedName>
</protein>
<reference evidence="3 4" key="1">
    <citation type="submission" date="2019-02" db="EMBL/GenBank/DDBJ databases">
        <title>Deep-cultivation of Planctomycetes and their phenomic and genomic characterization uncovers novel biology.</title>
        <authorList>
            <person name="Wiegand S."/>
            <person name="Jogler M."/>
            <person name="Boedeker C."/>
            <person name="Pinto D."/>
            <person name="Vollmers J."/>
            <person name="Rivas-Marin E."/>
            <person name="Kohn T."/>
            <person name="Peeters S.H."/>
            <person name="Heuer A."/>
            <person name="Rast P."/>
            <person name="Oberbeckmann S."/>
            <person name="Bunk B."/>
            <person name="Jeske O."/>
            <person name="Meyerdierks A."/>
            <person name="Storesund J.E."/>
            <person name="Kallscheuer N."/>
            <person name="Luecker S."/>
            <person name="Lage O.M."/>
            <person name="Pohl T."/>
            <person name="Merkel B.J."/>
            <person name="Hornburger P."/>
            <person name="Mueller R.-W."/>
            <person name="Bruemmer F."/>
            <person name="Labrenz M."/>
            <person name="Spormann A.M."/>
            <person name="Op den Camp H."/>
            <person name="Overmann J."/>
            <person name="Amann R."/>
            <person name="Jetten M.S.M."/>
            <person name="Mascher T."/>
            <person name="Medema M.H."/>
            <person name="Devos D.P."/>
            <person name="Kaster A.-K."/>
            <person name="Ovreas L."/>
            <person name="Rohde M."/>
            <person name="Galperin M.Y."/>
            <person name="Jogler C."/>
        </authorList>
    </citation>
    <scope>NUCLEOTIDE SEQUENCE [LARGE SCALE GENOMIC DNA]</scope>
    <source>
        <strain evidence="3 4">Spa11</strain>
    </source>
</reference>
<evidence type="ECO:0000313" key="3">
    <source>
        <dbReference type="EMBL" id="QDV75805.1"/>
    </source>
</evidence>
<sequence>MAKVVWSEEALDWMQLIDSYLGEVSPQAAVRTLEGILQQVEMLGDHPRIGGRLPKWDPREVRSKLYGKYQIIYEVDADDGVRVLAVIHGAMDIRRMRF</sequence>
<dbReference type="PANTHER" id="PTHR33755">
    <property type="entry name" value="TOXIN PARE1-RELATED"/>
    <property type="match status" value="1"/>
</dbReference>
<gene>
    <name evidence="3" type="ORF">Spa11_40280</name>
</gene>
<name>A0A518KDC7_9BACT</name>
<evidence type="ECO:0000313" key="4">
    <source>
        <dbReference type="Proteomes" id="UP000316426"/>
    </source>
</evidence>
<organism evidence="3 4">
    <name type="scientific">Botrimarina mediterranea</name>
    <dbReference type="NCBI Taxonomy" id="2528022"/>
    <lineage>
        <taxon>Bacteria</taxon>
        <taxon>Pseudomonadati</taxon>
        <taxon>Planctomycetota</taxon>
        <taxon>Planctomycetia</taxon>
        <taxon>Pirellulales</taxon>
        <taxon>Lacipirellulaceae</taxon>
        <taxon>Botrimarina</taxon>
    </lineage>
</organism>
<dbReference type="InterPro" id="IPR035093">
    <property type="entry name" value="RelE/ParE_toxin_dom_sf"/>
</dbReference>
<evidence type="ECO:0000256" key="1">
    <source>
        <dbReference type="ARBA" id="ARBA00006226"/>
    </source>
</evidence>
<keyword evidence="4" id="KW-1185">Reference proteome</keyword>
<dbReference type="Proteomes" id="UP000316426">
    <property type="component" value="Chromosome"/>
</dbReference>
<dbReference type="InterPro" id="IPR051803">
    <property type="entry name" value="TA_system_RelE-like_toxin"/>
</dbReference>
<accession>A0A518KDC7</accession>
<dbReference type="InterPro" id="IPR007712">
    <property type="entry name" value="RelE/ParE_toxin"/>
</dbReference>